<evidence type="ECO:0000256" key="3">
    <source>
        <dbReference type="ARBA" id="ARBA00022786"/>
    </source>
</evidence>
<dbReference type="PROSITE" id="PS50896">
    <property type="entry name" value="LISH"/>
    <property type="match status" value="1"/>
</dbReference>
<dbReference type="Proteomes" id="UP000770661">
    <property type="component" value="Unassembled WGS sequence"/>
</dbReference>
<dbReference type="InterPro" id="IPR033270">
    <property type="entry name" value="VPRBP/DCAF1"/>
</dbReference>
<sequence>MKEPILQDKRAEHVQFQRHALDLIKAVSGGWEHTVGAAADVSMQSIHRADVVAQTKIQYNKKQLLQLIQNHLAAEGFDNVVTALQQAAHLPPLPHHTPMGPPSRCSLSTTPSTTRTTPSTAAAAAAVAGGVGASVSCLRSVSLVWGVCVCFFCVCVWFFFVCVCVSFGLGCVCVYLFCVCVCVCLFCVCVCVCLFCVCVCVV</sequence>
<evidence type="ECO:0000256" key="4">
    <source>
        <dbReference type="ARBA" id="ARBA00023242"/>
    </source>
</evidence>
<organism evidence="6 7">
    <name type="scientific">Chionoecetes opilio</name>
    <name type="common">Atlantic snow crab</name>
    <name type="synonym">Cancer opilio</name>
    <dbReference type="NCBI Taxonomy" id="41210"/>
    <lineage>
        <taxon>Eukaryota</taxon>
        <taxon>Metazoa</taxon>
        <taxon>Ecdysozoa</taxon>
        <taxon>Arthropoda</taxon>
        <taxon>Crustacea</taxon>
        <taxon>Multicrustacea</taxon>
        <taxon>Malacostraca</taxon>
        <taxon>Eumalacostraca</taxon>
        <taxon>Eucarida</taxon>
        <taxon>Decapoda</taxon>
        <taxon>Pleocyemata</taxon>
        <taxon>Brachyura</taxon>
        <taxon>Eubrachyura</taxon>
        <taxon>Majoidea</taxon>
        <taxon>Majidae</taxon>
        <taxon>Chionoecetes</taxon>
    </lineage>
</organism>
<comment type="subcellular location">
    <subcellularLocation>
        <location evidence="1">Nucleus</location>
    </subcellularLocation>
</comment>
<comment type="caution">
    <text evidence="6">The sequence shown here is derived from an EMBL/GenBank/DDBJ whole genome shotgun (WGS) entry which is preliminary data.</text>
</comment>
<feature type="transmembrane region" description="Helical" evidence="5">
    <location>
        <begin position="143"/>
        <end position="168"/>
    </location>
</feature>
<evidence type="ECO:0000313" key="7">
    <source>
        <dbReference type="Proteomes" id="UP000770661"/>
    </source>
</evidence>
<keyword evidence="4" id="KW-0539">Nucleus</keyword>
<feature type="transmembrane region" description="Helical" evidence="5">
    <location>
        <begin position="174"/>
        <end position="201"/>
    </location>
</feature>
<keyword evidence="5" id="KW-1133">Transmembrane helix</keyword>
<dbReference type="GO" id="GO:0080008">
    <property type="term" value="C:Cul4-RING E3 ubiquitin ligase complex"/>
    <property type="evidence" value="ECO:0007669"/>
    <property type="project" value="TreeGrafter"/>
</dbReference>
<keyword evidence="7" id="KW-1185">Reference proteome</keyword>
<dbReference type="UniPathway" id="UPA00143"/>
<keyword evidence="5" id="KW-0812">Transmembrane</keyword>
<comment type="pathway">
    <text evidence="2">Protein modification; protein ubiquitination.</text>
</comment>
<evidence type="ECO:0000256" key="1">
    <source>
        <dbReference type="ARBA" id="ARBA00004123"/>
    </source>
</evidence>
<evidence type="ECO:0000256" key="2">
    <source>
        <dbReference type="ARBA" id="ARBA00004906"/>
    </source>
</evidence>
<dbReference type="EMBL" id="JACEEZ010000795">
    <property type="protein sequence ID" value="KAG0729824.1"/>
    <property type="molecule type" value="Genomic_DNA"/>
</dbReference>
<evidence type="ECO:0000313" key="6">
    <source>
        <dbReference type="EMBL" id="KAG0729824.1"/>
    </source>
</evidence>
<dbReference type="AlphaFoldDB" id="A0A8J4YXZ6"/>
<dbReference type="OrthoDB" id="27563at2759"/>
<dbReference type="InterPro" id="IPR006594">
    <property type="entry name" value="LisH"/>
</dbReference>
<accession>A0A8J4YXZ6</accession>
<evidence type="ECO:0000256" key="5">
    <source>
        <dbReference type="SAM" id="Phobius"/>
    </source>
</evidence>
<gene>
    <name evidence="6" type="primary">mahj_0</name>
    <name evidence="6" type="ORF">GWK47_029549</name>
</gene>
<name>A0A8J4YXZ6_CHIOP</name>
<proteinExistence type="predicted"/>
<dbReference type="PANTHER" id="PTHR13129:SF4">
    <property type="entry name" value="DDB1- AND CUL4-ASSOCIATED FACTOR 1"/>
    <property type="match status" value="1"/>
</dbReference>
<reference evidence="6" key="1">
    <citation type="submission" date="2020-07" db="EMBL/GenBank/DDBJ databases">
        <title>The High-quality genome of the commercially important snow crab, Chionoecetes opilio.</title>
        <authorList>
            <person name="Jeong J.-H."/>
            <person name="Ryu S."/>
        </authorList>
    </citation>
    <scope>NUCLEOTIDE SEQUENCE</scope>
    <source>
        <strain evidence="6">MADBK_172401_WGS</strain>
        <tissue evidence="6">Digestive gland</tissue>
    </source>
</reference>
<dbReference type="GO" id="GO:0005634">
    <property type="term" value="C:nucleus"/>
    <property type="evidence" value="ECO:0007669"/>
    <property type="project" value="UniProtKB-SubCell"/>
</dbReference>
<dbReference type="GO" id="GO:0016567">
    <property type="term" value="P:protein ubiquitination"/>
    <property type="evidence" value="ECO:0007669"/>
    <property type="project" value="UniProtKB-UniPathway"/>
</dbReference>
<dbReference type="PANTHER" id="PTHR13129">
    <property type="entry name" value="VPRBP PROTEIN-RELATED"/>
    <property type="match status" value="1"/>
</dbReference>
<keyword evidence="3" id="KW-0833">Ubl conjugation pathway</keyword>
<keyword evidence="5" id="KW-0472">Membrane</keyword>
<protein>
    <submittedName>
        <fullName evidence="6">Protein mahjong</fullName>
    </submittedName>
</protein>